<dbReference type="PANTHER" id="PTHR18874">
    <property type="entry name" value="CMF/LEK/CENP CELL DIVISION-RELATED"/>
    <property type="match status" value="1"/>
</dbReference>
<dbReference type="GO" id="GO:0000278">
    <property type="term" value="P:mitotic cell cycle"/>
    <property type="evidence" value="ECO:0007669"/>
    <property type="project" value="TreeGrafter"/>
</dbReference>
<dbReference type="EMBL" id="VWZX01008936">
    <property type="protein sequence ID" value="NXI45257.1"/>
    <property type="molecule type" value="Genomic_DNA"/>
</dbReference>
<dbReference type="AlphaFoldDB" id="A0A7K9T9U3"/>
<sequence>QLHLTMSENKELTKSLDMVQKELQEKESEMKREVSEYKARLLQAEKEHQDALAEANQKNEVGIEACRDKMNSLQHFISSQKFEIEQLKSNRAEQLNNSLKETNHILGELLKTEVR</sequence>
<reference evidence="2 3" key="1">
    <citation type="submission" date="2019-09" db="EMBL/GenBank/DDBJ databases">
        <title>Bird 10,000 Genomes (B10K) Project - Family phase.</title>
        <authorList>
            <person name="Zhang G."/>
        </authorList>
    </citation>
    <scope>NUCLEOTIDE SEQUENCE [LARGE SCALE GENOMIC DNA]</scope>
    <source>
        <strain evidence="2">B10K-DU-001-62</strain>
        <tissue evidence="2">Muscle</tissue>
    </source>
</reference>
<dbReference type="Proteomes" id="UP000566440">
    <property type="component" value="Unassembled WGS sequence"/>
</dbReference>
<evidence type="ECO:0000313" key="2">
    <source>
        <dbReference type="EMBL" id="NXI45257.1"/>
    </source>
</evidence>
<organism evidence="2 3">
    <name type="scientific">Galbula dea</name>
    <dbReference type="NCBI Taxonomy" id="1109041"/>
    <lineage>
        <taxon>Eukaryota</taxon>
        <taxon>Metazoa</taxon>
        <taxon>Chordata</taxon>
        <taxon>Craniata</taxon>
        <taxon>Vertebrata</taxon>
        <taxon>Euteleostomi</taxon>
        <taxon>Archelosauria</taxon>
        <taxon>Archosauria</taxon>
        <taxon>Dinosauria</taxon>
        <taxon>Saurischia</taxon>
        <taxon>Theropoda</taxon>
        <taxon>Coelurosauria</taxon>
        <taxon>Aves</taxon>
        <taxon>Neognathae</taxon>
        <taxon>Neoaves</taxon>
        <taxon>Telluraves</taxon>
        <taxon>Coraciimorphae</taxon>
        <taxon>Piciformes</taxon>
        <taxon>Galbulidae</taxon>
        <taxon>Galbula</taxon>
    </lineage>
</organism>
<dbReference type="InterPro" id="IPR043513">
    <property type="entry name" value="Cenp-F"/>
</dbReference>
<name>A0A7K9T9U3_9PICI</name>
<keyword evidence="3" id="KW-1185">Reference proteome</keyword>
<dbReference type="GO" id="GO:0051310">
    <property type="term" value="P:metaphase chromosome alignment"/>
    <property type="evidence" value="ECO:0007669"/>
    <property type="project" value="TreeGrafter"/>
</dbReference>
<dbReference type="GO" id="GO:0005634">
    <property type="term" value="C:nucleus"/>
    <property type="evidence" value="ECO:0007669"/>
    <property type="project" value="TreeGrafter"/>
</dbReference>
<comment type="caution">
    <text evidence="2">The sequence shown here is derived from an EMBL/GenBank/DDBJ whole genome shotgun (WGS) entry which is preliminary data.</text>
</comment>
<evidence type="ECO:0000313" key="3">
    <source>
        <dbReference type="Proteomes" id="UP000566440"/>
    </source>
</evidence>
<dbReference type="GO" id="GO:0010389">
    <property type="term" value="P:regulation of G2/M transition of mitotic cell cycle"/>
    <property type="evidence" value="ECO:0007669"/>
    <property type="project" value="TreeGrafter"/>
</dbReference>
<dbReference type="OrthoDB" id="9117861at2759"/>
<feature type="non-terminal residue" evidence="2">
    <location>
        <position position="115"/>
    </location>
</feature>
<keyword evidence="1" id="KW-0175">Coiled coil</keyword>
<feature type="coiled-coil region" evidence="1">
    <location>
        <begin position="9"/>
        <end position="61"/>
    </location>
</feature>
<dbReference type="GO" id="GO:0000922">
    <property type="term" value="C:spindle pole"/>
    <property type="evidence" value="ECO:0007669"/>
    <property type="project" value="TreeGrafter"/>
</dbReference>
<protein>
    <submittedName>
        <fullName evidence="2">CENPF protein</fullName>
    </submittedName>
</protein>
<dbReference type="GO" id="GO:0000775">
    <property type="term" value="C:chromosome, centromeric region"/>
    <property type="evidence" value="ECO:0007669"/>
    <property type="project" value="InterPro"/>
</dbReference>
<dbReference type="GO" id="GO:0070840">
    <property type="term" value="F:dynein complex binding"/>
    <property type="evidence" value="ECO:0007669"/>
    <property type="project" value="TreeGrafter"/>
</dbReference>
<accession>A0A7K9T9U3</accession>
<evidence type="ECO:0000256" key="1">
    <source>
        <dbReference type="SAM" id="Coils"/>
    </source>
</evidence>
<gene>
    <name evidence="2" type="primary">Cenpf_1</name>
    <name evidence="2" type="ORF">GALDEA_R12511</name>
</gene>
<dbReference type="GO" id="GO:0008017">
    <property type="term" value="F:microtubule binding"/>
    <property type="evidence" value="ECO:0007669"/>
    <property type="project" value="InterPro"/>
</dbReference>
<feature type="non-terminal residue" evidence="2">
    <location>
        <position position="1"/>
    </location>
</feature>
<dbReference type="PANTHER" id="PTHR18874:SF10">
    <property type="entry name" value="CENTROMERE PROTEIN F"/>
    <property type="match status" value="1"/>
</dbReference>
<proteinExistence type="predicted"/>